<feature type="region of interest" description="Disordered" evidence="2">
    <location>
        <begin position="960"/>
        <end position="988"/>
    </location>
</feature>
<feature type="compositionally biased region" description="Acidic residues" evidence="2">
    <location>
        <begin position="406"/>
        <end position="416"/>
    </location>
</feature>
<keyword evidence="4" id="KW-1185">Reference proteome</keyword>
<feature type="coiled-coil region" evidence="1">
    <location>
        <begin position="823"/>
        <end position="929"/>
    </location>
</feature>
<dbReference type="OrthoDB" id="10364300at2759"/>
<feature type="compositionally biased region" description="Basic and acidic residues" evidence="2">
    <location>
        <begin position="213"/>
        <end position="248"/>
    </location>
</feature>
<feature type="compositionally biased region" description="Basic and acidic residues" evidence="2">
    <location>
        <begin position="395"/>
        <end position="405"/>
    </location>
</feature>
<evidence type="ECO:0000313" key="4">
    <source>
        <dbReference type="Proteomes" id="UP000799436"/>
    </source>
</evidence>
<feature type="compositionally biased region" description="Low complexity" evidence="2">
    <location>
        <begin position="302"/>
        <end position="311"/>
    </location>
</feature>
<gene>
    <name evidence="3" type="ORF">EJ03DRAFT_47018</name>
</gene>
<proteinExistence type="predicted"/>
<feature type="region of interest" description="Disordered" evidence="2">
    <location>
        <begin position="600"/>
        <end position="631"/>
    </location>
</feature>
<evidence type="ECO:0000256" key="2">
    <source>
        <dbReference type="SAM" id="MobiDB-lite"/>
    </source>
</evidence>
<name>A0A6G1KUY3_9PEZI</name>
<dbReference type="Proteomes" id="UP000799436">
    <property type="component" value="Unassembled WGS sequence"/>
</dbReference>
<dbReference type="EMBL" id="ML995947">
    <property type="protein sequence ID" value="KAF2763978.1"/>
    <property type="molecule type" value="Genomic_DNA"/>
</dbReference>
<feature type="region of interest" description="Disordered" evidence="2">
    <location>
        <begin position="288"/>
        <end position="429"/>
    </location>
</feature>
<feature type="coiled-coil region" evidence="1">
    <location>
        <begin position="543"/>
        <end position="600"/>
    </location>
</feature>
<feature type="compositionally biased region" description="Basic and acidic residues" evidence="2">
    <location>
        <begin position="374"/>
        <end position="384"/>
    </location>
</feature>
<protein>
    <submittedName>
        <fullName evidence="3">Uncharacterized protein</fullName>
    </submittedName>
</protein>
<feature type="compositionally biased region" description="Acidic residues" evidence="2">
    <location>
        <begin position="321"/>
        <end position="331"/>
    </location>
</feature>
<evidence type="ECO:0000313" key="3">
    <source>
        <dbReference type="EMBL" id="KAF2763978.1"/>
    </source>
</evidence>
<feature type="compositionally biased region" description="Polar residues" evidence="2">
    <location>
        <begin position="1"/>
        <end position="11"/>
    </location>
</feature>
<feature type="region of interest" description="Disordered" evidence="2">
    <location>
        <begin position="1"/>
        <end position="84"/>
    </location>
</feature>
<feature type="region of interest" description="Disordered" evidence="2">
    <location>
        <begin position="163"/>
        <end position="266"/>
    </location>
</feature>
<accession>A0A6G1KUY3</accession>
<keyword evidence="1" id="KW-0175">Coiled coil</keyword>
<evidence type="ECO:0000256" key="1">
    <source>
        <dbReference type="SAM" id="Coils"/>
    </source>
</evidence>
<reference evidence="3" key="1">
    <citation type="journal article" date="2020" name="Stud. Mycol.">
        <title>101 Dothideomycetes genomes: a test case for predicting lifestyles and emergence of pathogens.</title>
        <authorList>
            <person name="Haridas S."/>
            <person name="Albert R."/>
            <person name="Binder M."/>
            <person name="Bloem J."/>
            <person name="Labutti K."/>
            <person name="Salamov A."/>
            <person name="Andreopoulos B."/>
            <person name="Baker S."/>
            <person name="Barry K."/>
            <person name="Bills G."/>
            <person name="Bluhm B."/>
            <person name="Cannon C."/>
            <person name="Castanera R."/>
            <person name="Culley D."/>
            <person name="Daum C."/>
            <person name="Ezra D."/>
            <person name="Gonzalez J."/>
            <person name="Henrissat B."/>
            <person name="Kuo A."/>
            <person name="Liang C."/>
            <person name="Lipzen A."/>
            <person name="Lutzoni F."/>
            <person name="Magnuson J."/>
            <person name="Mondo S."/>
            <person name="Nolan M."/>
            <person name="Ohm R."/>
            <person name="Pangilinan J."/>
            <person name="Park H.-J."/>
            <person name="Ramirez L."/>
            <person name="Alfaro M."/>
            <person name="Sun H."/>
            <person name="Tritt A."/>
            <person name="Yoshinaga Y."/>
            <person name="Zwiers L.-H."/>
            <person name="Turgeon B."/>
            <person name="Goodwin S."/>
            <person name="Spatafora J."/>
            <person name="Crous P."/>
            <person name="Grigoriev I."/>
        </authorList>
    </citation>
    <scope>NUCLEOTIDE SEQUENCE</scope>
    <source>
        <strain evidence="3">CBS 116005</strain>
    </source>
</reference>
<feature type="coiled-coil region" evidence="1">
    <location>
        <begin position="483"/>
        <end position="517"/>
    </location>
</feature>
<feature type="compositionally biased region" description="Acidic residues" evidence="2">
    <location>
        <begin position="53"/>
        <end position="64"/>
    </location>
</feature>
<dbReference type="AlphaFoldDB" id="A0A6G1KUY3"/>
<organism evidence="3 4">
    <name type="scientific">Teratosphaeria nubilosa</name>
    <dbReference type="NCBI Taxonomy" id="161662"/>
    <lineage>
        <taxon>Eukaryota</taxon>
        <taxon>Fungi</taxon>
        <taxon>Dikarya</taxon>
        <taxon>Ascomycota</taxon>
        <taxon>Pezizomycotina</taxon>
        <taxon>Dothideomycetes</taxon>
        <taxon>Dothideomycetidae</taxon>
        <taxon>Mycosphaerellales</taxon>
        <taxon>Teratosphaeriaceae</taxon>
        <taxon>Teratosphaeria</taxon>
    </lineage>
</organism>
<feature type="compositionally biased region" description="Acidic residues" evidence="2">
    <location>
        <begin position="250"/>
        <end position="264"/>
    </location>
</feature>
<sequence>MAVEQQENSENAPVEEQDLEITAIRATDSQDAIISSEQAGEHPERPGSAFSDDSSDEDGDEGDEVHERDDEAQPTAQNIRQEDGFYIWERTNLSAPPTRAFTPQLDEEYDSKTGNKVETVTAFYPYGLPTLWGRDPIQWGPANEQYYRHDLQGPDRRFLRVPLFHKGDKSSRPYTTGEKSKLRRVRSIDDDSPEMSPTKRVRLPLINEGEDASDNHGEEKPDYPSHDVADRESSHTESSETGDDHSTMIDDGEDMSSTSEDEAFIDAHKVRPIVNIPGTLSHSVDAAATGATAEKSSDATTSGVNVVSSSSLYVPKSGIDWSEEDDDDFDVESLSWPTPPSNANEPSADAGVDSVTVSSRDAEIDYPARPQSRCGERDDNHETSEGADADSDISDEVHDNSKENDAEPMAEDDVDMEGSISPAKSVDSVTGMTQEEGLSKAAEWQERNDTYLEKARQKLMQHFPDHFTKLGEVYPADTDANHIERLEAKIHYSREMMQRLREELACIGNDRRLAREELTELYDKYASKKDHIQDLQQYIDNMLAEHSRREQELQDKVAILSQDGAAQAYFDQTQELAQKLVETEDKLEAAQQELSSMIASERQAGPGSASTQVSNRQSQTTDRSTQTDQDNDDIVMIPQPLVPYHYDRWPARIRRNVAESIANFVPIAHRRVTGKTVELTASTVEELMGQEGRTPFARLVSLLNDRGYVFRPDHLAWDTETYMREKGYRNIEVMFAARSLSPSASNADTGGLLAEIDNLHQRGPPDSVSSMAEEVERRYASVLDDLNNSNAVNSQLEEDNAWLKHQLDQLAAGADQSTDAVITASLTDEVERLQGVNEELQKRVELLEQDNTGLACLSDLEHVKSRLEEDLASTRDHLKQCRERGEKLTQDVKDLRNELRVRNAQLEQHQDCEKRIEQLEKERVRHISMLQGGYHKIQDVKARKEEMAAKMAENCTKCSHWHNGGHPESASTSSSQAIADGSSPQARSRAAAQVAAAYRSKPSAEQAQCLGKLRQSETYQKTEHSLQQSRQAARLEDEAIAEARQKLYSDVFGWKEIPYIPREERLRRLQKACK</sequence>
<feature type="compositionally biased region" description="Polar residues" evidence="2">
    <location>
        <begin position="27"/>
        <end position="38"/>
    </location>
</feature>
<feature type="compositionally biased region" description="Low complexity" evidence="2">
    <location>
        <begin position="614"/>
        <end position="628"/>
    </location>
</feature>
<feature type="compositionally biased region" description="Acidic residues" evidence="2">
    <location>
        <begin position="385"/>
        <end position="394"/>
    </location>
</feature>